<proteinExistence type="predicted"/>
<feature type="region of interest" description="Disordered" evidence="1">
    <location>
        <begin position="71"/>
        <end position="90"/>
    </location>
</feature>
<evidence type="ECO:0000256" key="1">
    <source>
        <dbReference type="SAM" id="MobiDB-lite"/>
    </source>
</evidence>
<keyword evidence="3" id="KW-1185">Reference proteome</keyword>
<dbReference type="Proteomes" id="UP001153269">
    <property type="component" value="Unassembled WGS sequence"/>
</dbReference>
<reference evidence="2" key="1">
    <citation type="submission" date="2020-03" db="EMBL/GenBank/DDBJ databases">
        <authorList>
            <person name="Weist P."/>
        </authorList>
    </citation>
    <scope>NUCLEOTIDE SEQUENCE</scope>
</reference>
<organism evidence="2 3">
    <name type="scientific">Pleuronectes platessa</name>
    <name type="common">European plaice</name>
    <dbReference type="NCBI Taxonomy" id="8262"/>
    <lineage>
        <taxon>Eukaryota</taxon>
        <taxon>Metazoa</taxon>
        <taxon>Chordata</taxon>
        <taxon>Craniata</taxon>
        <taxon>Vertebrata</taxon>
        <taxon>Euteleostomi</taxon>
        <taxon>Actinopterygii</taxon>
        <taxon>Neopterygii</taxon>
        <taxon>Teleostei</taxon>
        <taxon>Neoteleostei</taxon>
        <taxon>Acanthomorphata</taxon>
        <taxon>Carangaria</taxon>
        <taxon>Pleuronectiformes</taxon>
        <taxon>Pleuronectoidei</taxon>
        <taxon>Pleuronectidae</taxon>
        <taxon>Pleuronectes</taxon>
    </lineage>
</organism>
<name>A0A9N7VWY9_PLEPL</name>
<accession>A0A9N7VWY9</accession>
<protein>
    <submittedName>
        <fullName evidence="2">Uncharacterized protein</fullName>
    </submittedName>
</protein>
<gene>
    <name evidence="2" type="ORF">PLEPLA_LOCUS48755</name>
</gene>
<evidence type="ECO:0000313" key="2">
    <source>
        <dbReference type="EMBL" id="CAB1460882.1"/>
    </source>
</evidence>
<sequence length="124" mass="13447">MAPRCPGLIAVESTWPSPPTGVGMATEVIKKSSTETRVWAGSHHNPAALQLRARLTLCCHTCMKSSLDLHHTGDGGRRISRSRGASEPEHSNLLYGSLLPWSQKIIIEDSLVKAVDTLLDVFSC</sequence>
<evidence type="ECO:0000313" key="3">
    <source>
        <dbReference type="Proteomes" id="UP001153269"/>
    </source>
</evidence>
<dbReference type="AlphaFoldDB" id="A0A9N7VWY9"/>
<comment type="caution">
    <text evidence="2">The sequence shown here is derived from an EMBL/GenBank/DDBJ whole genome shotgun (WGS) entry which is preliminary data.</text>
</comment>
<dbReference type="EMBL" id="CADEAL010004498">
    <property type="protein sequence ID" value="CAB1460882.1"/>
    <property type="molecule type" value="Genomic_DNA"/>
</dbReference>